<comment type="similarity">
    <text evidence="1">Belongs to the carotenoid oxygenase family.</text>
</comment>
<dbReference type="InterPro" id="IPR004294">
    <property type="entry name" value="Carotenoid_Oase"/>
</dbReference>
<gene>
    <name evidence="6" type="ORF">BUALT_Bualt14G0039900</name>
</gene>
<dbReference type="Proteomes" id="UP000826271">
    <property type="component" value="Unassembled WGS sequence"/>
</dbReference>
<keyword evidence="4 5" id="KW-0408">Iron</keyword>
<sequence length="593" mass="66204">MEVKFSSSFLPKYHQLMDVHSFECEKKNPQTKIKAHSFFSKFHPLKKLILPSKQKVMTLNKQPSSKKRIPQGDAKQSSLSTFFKSIDDFICTFIDLPLHPSINPELVLSGNFAPVDELPPTVCEVVEGPLPSCLDGAYIRNGPNPQFIPRGPYHLFDGDGMLHMIKISQGKATFCSRYVKTYKYTVERKMGYPVFPSVFSSFNGLGASMARMWLCVSRVLTGQFNPMANGFGLANTSLALIGGRLFALGESDLPYAIKVPSNGDIITLGRHNFFSDEPIMSMSAHPKIDPNTGEAFALRYHVIPPFLTLFRINSNGKKQPDVPIFSMKNTSLIHDFALTKNYVIFPDTQIVMDLMEITRGRPPVRVDRAKVPRLAIIPRYAEDENELRWIEAPGFNMMHCFNAWEEDDGNKIVMVATNISSVEQALERLDLAELRLEKITICVKSNMFERHPLSTEVLDMGGINPAYVGKKNRYAYVGIVAPSMKLVGVVKVDLSLSKADSPCYNTVASRLYGQSCSGSEAFFVAREPDNPAAEEDDGYLVAYVHDENTQQSMFLVMDAKSPTLEIVSAVKLPGRVPTGFHGLFVKESDINKL</sequence>
<dbReference type="PANTHER" id="PTHR10543:SF46">
    <property type="entry name" value="CAROTENOID CLEAVAGE DIOXYGENASE 4, CHLOROPLASTIC-RELATED"/>
    <property type="match status" value="1"/>
</dbReference>
<accession>A0AAV6WMN3</accession>
<feature type="binding site" evidence="5">
    <location>
        <position position="285"/>
    </location>
    <ligand>
        <name>Fe cation</name>
        <dbReference type="ChEBI" id="CHEBI:24875"/>
        <note>catalytic</note>
    </ligand>
</feature>
<dbReference type="EMBL" id="WHWC01000014">
    <property type="protein sequence ID" value="KAG8369687.1"/>
    <property type="molecule type" value="Genomic_DNA"/>
</dbReference>
<evidence type="ECO:0000256" key="1">
    <source>
        <dbReference type="ARBA" id="ARBA00006787"/>
    </source>
</evidence>
<dbReference type="GO" id="GO:0016121">
    <property type="term" value="P:carotene catabolic process"/>
    <property type="evidence" value="ECO:0007669"/>
    <property type="project" value="TreeGrafter"/>
</dbReference>
<dbReference type="Pfam" id="PF03055">
    <property type="entry name" value="RPE65"/>
    <property type="match status" value="1"/>
</dbReference>
<evidence type="ECO:0000256" key="2">
    <source>
        <dbReference type="ARBA" id="ARBA00022723"/>
    </source>
</evidence>
<evidence type="ECO:0000313" key="7">
    <source>
        <dbReference type="Proteomes" id="UP000826271"/>
    </source>
</evidence>
<evidence type="ECO:0000313" key="6">
    <source>
        <dbReference type="EMBL" id="KAG8369687.1"/>
    </source>
</evidence>
<dbReference type="GO" id="GO:0046872">
    <property type="term" value="F:metal ion binding"/>
    <property type="evidence" value="ECO:0007669"/>
    <property type="project" value="UniProtKB-KW"/>
</dbReference>
<dbReference type="AlphaFoldDB" id="A0AAV6WMN3"/>
<keyword evidence="7" id="KW-1185">Reference proteome</keyword>
<name>A0AAV6WMN3_9LAMI</name>
<comment type="caution">
    <text evidence="6">The sequence shown here is derived from an EMBL/GenBank/DDBJ whole genome shotgun (WGS) entry which is preliminary data.</text>
</comment>
<dbReference type="GO" id="GO:0009570">
    <property type="term" value="C:chloroplast stroma"/>
    <property type="evidence" value="ECO:0007669"/>
    <property type="project" value="TreeGrafter"/>
</dbReference>
<feature type="binding site" evidence="5">
    <location>
        <position position="581"/>
    </location>
    <ligand>
        <name>Fe cation</name>
        <dbReference type="ChEBI" id="CHEBI:24875"/>
        <note>catalytic</note>
    </ligand>
</feature>
<evidence type="ECO:0000256" key="4">
    <source>
        <dbReference type="ARBA" id="ARBA00023004"/>
    </source>
</evidence>
<keyword evidence="2 5" id="KW-0479">Metal-binding</keyword>
<reference evidence="6" key="1">
    <citation type="submission" date="2019-10" db="EMBL/GenBank/DDBJ databases">
        <authorList>
            <person name="Zhang R."/>
            <person name="Pan Y."/>
            <person name="Wang J."/>
            <person name="Ma R."/>
            <person name="Yu S."/>
        </authorList>
    </citation>
    <scope>NUCLEOTIDE SEQUENCE</scope>
    <source>
        <strain evidence="6">LA-IB0</strain>
        <tissue evidence="6">Leaf</tissue>
    </source>
</reference>
<evidence type="ECO:0008006" key="8">
    <source>
        <dbReference type="Google" id="ProtNLM"/>
    </source>
</evidence>
<comment type="cofactor">
    <cofactor evidence="5">
        <name>Fe(2+)</name>
        <dbReference type="ChEBI" id="CHEBI:29033"/>
    </cofactor>
    <text evidence="5">Binds 1 Fe(2+) ion per subunit.</text>
</comment>
<organism evidence="6 7">
    <name type="scientific">Buddleja alternifolia</name>
    <dbReference type="NCBI Taxonomy" id="168488"/>
    <lineage>
        <taxon>Eukaryota</taxon>
        <taxon>Viridiplantae</taxon>
        <taxon>Streptophyta</taxon>
        <taxon>Embryophyta</taxon>
        <taxon>Tracheophyta</taxon>
        <taxon>Spermatophyta</taxon>
        <taxon>Magnoliopsida</taxon>
        <taxon>eudicotyledons</taxon>
        <taxon>Gunneridae</taxon>
        <taxon>Pentapetalae</taxon>
        <taxon>asterids</taxon>
        <taxon>lamiids</taxon>
        <taxon>Lamiales</taxon>
        <taxon>Scrophulariaceae</taxon>
        <taxon>Buddlejeae</taxon>
        <taxon>Buddleja</taxon>
    </lineage>
</organism>
<dbReference type="PANTHER" id="PTHR10543">
    <property type="entry name" value="BETA-CAROTENE DIOXYGENASE"/>
    <property type="match status" value="1"/>
</dbReference>
<keyword evidence="3" id="KW-0223">Dioxygenase</keyword>
<feature type="binding site" evidence="5">
    <location>
        <position position="399"/>
    </location>
    <ligand>
        <name>Fe cation</name>
        <dbReference type="ChEBI" id="CHEBI:24875"/>
        <note>catalytic</note>
    </ligand>
</feature>
<evidence type="ECO:0000256" key="3">
    <source>
        <dbReference type="ARBA" id="ARBA00022964"/>
    </source>
</evidence>
<proteinExistence type="inferred from homology"/>
<keyword evidence="3" id="KW-0560">Oxidoreductase</keyword>
<dbReference type="GO" id="GO:0010436">
    <property type="term" value="F:carotenoid dioxygenase activity"/>
    <property type="evidence" value="ECO:0007669"/>
    <property type="project" value="TreeGrafter"/>
</dbReference>
<evidence type="ECO:0000256" key="5">
    <source>
        <dbReference type="PIRSR" id="PIRSR604294-1"/>
    </source>
</evidence>
<feature type="binding site" evidence="5">
    <location>
        <position position="334"/>
    </location>
    <ligand>
        <name>Fe cation</name>
        <dbReference type="ChEBI" id="CHEBI:24875"/>
        <note>catalytic</note>
    </ligand>
</feature>
<protein>
    <recommendedName>
        <fullName evidence="8">Carotenoid cleavage dioxygenase 4</fullName>
    </recommendedName>
</protein>